<evidence type="ECO:0000256" key="2">
    <source>
        <dbReference type="ARBA" id="ARBA00007639"/>
    </source>
</evidence>
<dbReference type="InterPro" id="IPR025997">
    <property type="entry name" value="SBP_2_dom"/>
</dbReference>
<comment type="similarity">
    <text evidence="2">Belongs to the bacterial solute-binding protein 2 family.</text>
</comment>
<organism evidence="6 7">
    <name type="scientific">Cohnella cholangitidis</name>
    <dbReference type="NCBI Taxonomy" id="2598458"/>
    <lineage>
        <taxon>Bacteria</taxon>
        <taxon>Bacillati</taxon>
        <taxon>Bacillota</taxon>
        <taxon>Bacilli</taxon>
        <taxon>Bacillales</taxon>
        <taxon>Paenibacillaceae</taxon>
        <taxon>Cohnella</taxon>
    </lineage>
</organism>
<name>A0A7G5C307_9BACL</name>
<protein>
    <submittedName>
        <fullName evidence="6">Sugar ABC transporter substrate-binding protein</fullName>
    </submittedName>
</protein>
<accession>A0A7G5C307</accession>
<feature type="chain" id="PRO_5028802851" evidence="4">
    <location>
        <begin position="22"/>
        <end position="323"/>
    </location>
</feature>
<dbReference type="GO" id="GO:0030313">
    <property type="term" value="C:cell envelope"/>
    <property type="evidence" value="ECO:0007669"/>
    <property type="project" value="UniProtKB-SubCell"/>
</dbReference>
<dbReference type="KEGG" id="cchl:FPL14_22235"/>
<dbReference type="EMBL" id="CP041969">
    <property type="protein sequence ID" value="QMV43591.1"/>
    <property type="molecule type" value="Genomic_DNA"/>
</dbReference>
<dbReference type="InterPro" id="IPR028082">
    <property type="entry name" value="Peripla_BP_I"/>
</dbReference>
<dbReference type="PROSITE" id="PS51257">
    <property type="entry name" value="PROKAR_LIPOPROTEIN"/>
    <property type="match status" value="1"/>
</dbReference>
<reference evidence="6 7" key="1">
    <citation type="submission" date="2019-07" db="EMBL/GenBank/DDBJ databases">
        <authorList>
            <person name="Kim J.K."/>
            <person name="Cheong H.-M."/>
            <person name="Choi Y."/>
            <person name="Hwang K.J."/>
            <person name="Lee S."/>
            <person name="Choi C."/>
        </authorList>
    </citation>
    <scope>NUCLEOTIDE SEQUENCE [LARGE SCALE GENOMIC DNA]</scope>
    <source>
        <strain evidence="6 7">KS 22</strain>
    </source>
</reference>
<evidence type="ECO:0000256" key="4">
    <source>
        <dbReference type="SAM" id="SignalP"/>
    </source>
</evidence>
<keyword evidence="3 4" id="KW-0732">Signal</keyword>
<evidence type="ECO:0000313" key="7">
    <source>
        <dbReference type="Proteomes" id="UP000515679"/>
    </source>
</evidence>
<evidence type="ECO:0000256" key="3">
    <source>
        <dbReference type="ARBA" id="ARBA00022729"/>
    </source>
</evidence>
<dbReference type="Proteomes" id="UP000515679">
    <property type="component" value="Chromosome"/>
</dbReference>
<dbReference type="AlphaFoldDB" id="A0A7G5C307"/>
<sequence>MKKSTSLILVLLLAFMLAACGNDKDNSGGDASGSPAGEAGSGKKIVIGVSILNMANEFTATLAKGIEEKGKELGVKIIINDGQKDPNKQIQQVETFIAQKVDAIIFNPIEAEASSPAVDKAKEAGIPIINVNSVTKSAPDAFVGSRDQESAKIAIDYLAERLGSKGNLVMMHGHLGQSAEIDRTEGAVEALKAYPDMKLIAEQTAEWNRDKALTLMQNWLQAHDGQIQGVFAQNDEMGMGALKALEDSGVKKDIVLVSVDAIADALQAVKDGRLDATVFQNAAAQGGGALETALKIINKESFEKEVFVPFELVTKDNVDQYLK</sequence>
<dbReference type="PANTHER" id="PTHR46847:SF1">
    <property type="entry name" value="D-ALLOSE-BINDING PERIPLASMIC PROTEIN-RELATED"/>
    <property type="match status" value="1"/>
</dbReference>
<dbReference type="CDD" id="cd06313">
    <property type="entry name" value="PBP1_ABC_ThpA_XypA"/>
    <property type="match status" value="1"/>
</dbReference>
<evidence type="ECO:0000313" key="6">
    <source>
        <dbReference type="EMBL" id="QMV43591.1"/>
    </source>
</evidence>
<feature type="signal peptide" evidence="4">
    <location>
        <begin position="1"/>
        <end position="21"/>
    </location>
</feature>
<dbReference type="GO" id="GO:0030246">
    <property type="term" value="F:carbohydrate binding"/>
    <property type="evidence" value="ECO:0007669"/>
    <property type="project" value="UniProtKB-ARBA"/>
</dbReference>
<dbReference type="SUPFAM" id="SSF53822">
    <property type="entry name" value="Periplasmic binding protein-like I"/>
    <property type="match status" value="1"/>
</dbReference>
<comment type="subcellular location">
    <subcellularLocation>
        <location evidence="1">Cell envelope</location>
    </subcellularLocation>
</comment>
<dbReference type="RefSeq" id="WP_182299828.1">
    <property type="nucleotide sequence ID" value="NZ_CP041969.1"/>
</dbReference>
<evidence type="ECO:0000259" key="5">
    <source>
        <dbReference type="Pfam" id="PF13407"/>
    </source>
</evidence>
<gene>
    <name evidence="6" type="ORF">FPL14_22235</name>
</gene>
<proteinExistence type="inferred from homology"/>
<dbReference type="Gene3D" id="3.40.50.2300">
    <property type="match status" value="2"/>
</dbReference>
<feature type="domain" description="Periplasmic binding protein" evidence="5">
    <location>
        <begin position="47"/>
        <end position="300"/>
    </location>
</feature>
<dbReference type="Pfam" id="PF13407">
    <property type="entry name" value="Peripla_BP_4"/>
    <property type="match status" value="1"/>
</dbReference>
<keyword evidence="7" id="KW-1185">Reference proteome</keyword>
<dbReference type="PANTHER" id="PTHR46847">
    <property type="entry name" value="D-ALLOSE-BINDING PERIPLASMIC PROTEIN-RELATED"/>
    <property type="match status" value="1"/>
</dbReference>
<evidence type="ECO:0000256" key="1">
    <source>
        <dbReference type="ARBA" id="ARBA00004196"/>
    </source>
</evidence>